<feature type="compositionally biased region" description="Basic and acidic residues" evidence="1">
    <location>
        <begin position="203"/>
        <end position="220"/>
    </location>
</feature>
<proteinExistence type="predicted"/>
<feature type="region of interest" description="Disordered" evidence="1">
    <location>
        <begin position="230"/>
        <end position="249"/>
    </location>
</feature>
<organism evidence="2 3">
    <name type="scientific">Bonamia ostreae</name>
    <dbReference type="NCBI Taxonomy" id="126728"/>
    <lineage>
        <taxon>Eukaryota</taxon>
        <taxon>Sar</taxon>
        <taxon>Rhizaria</taxon>
        <taxon>Endomyxa</taxon>
        <taxon>Ascetosporea</taxon>
        <taxon>Haplosporida</taxon>
        <taxon>Bonamia</taxon>
    </lineage>
</organism>
<reference evidence="2 3" key="1">
    <citation type="journal article" date="2024" name="BMC Biol.">
        <title>Comparative genomics of Ascetosporea gives new insight into the evolutionary basis for animal parasitism in Rhizaria.</title>
        <authorList>
            <person name="Hiltunen Thoren M."/>
            <person name="Onut-Brannstrom I."/>
            <person name="Alfjorden A."/>
            <person name="Peckova H."/>
            <person name="Swords F."/>
            <person name="Hooper C."/>
            <person name="Holzer A.S."/>
            <person name="Bass D."/>
            <person name="Burki F."/>
        </authorList>
    </citation>
    <scope>NUCLEOTIDE SEQUENCE [LARGE SCALE GENOMIC DNA]</scope>
    <source>
        <strain evidence="2">20-A016</strain>
    </source>
</reference>
<accession>A0ABV2AP66</accession>
<dbReference type="EMBL" id="JBDODL010001364">
    <property type="protein sequence ID" value="MES1921455.1"/>
    <property type="molecule type" value="Genomic_DNA"/>
</dbReference>
<feature type="non-terminal residue" evidence="2">
    <location>
        <position position="353"/>
    </location>
</feature>
<feature type="region of interest" description="Disordered" evidence="1">
    <location>
        <begin position="173"/>
        <end position="221"/>
    </location>
</feature>
<protein>
    <submittedName>
        <fullName evidence="2">Uncharacterized protein</fullName>
    </submittedName>
</protein>
<gene>
    <name evidence="2" type="ORF">MHBO_002989</name>
</gene>
<evidence type="ECO:0000256" key="1">
    <source>
        <dbReference type="SAM" id="MobiDB-lite"/>
    </source>
</evidence>
<comment type="caution">
    <text evidence="2">The sequence shown here is derived from an EMBL/GenBank/DDBJ whole genome shotgun (WGS) entry which is preliminary data.</text>
</comment>
<keyword evidence="3" id="KW-1185">Reference proteome</keyword>
<evidence type="ECO:0000313" key="3">
    <source>
        <dbReference type="Proteomes" id="UP001439008"/>
    </source>
</evidence>
<name>A0ABV2AP66_9EUKA</name>
<evidence type="ECO:0000313" key="2">
    <source>
        <dbReference type="EMBL" id="MES1921455.1"/>
    </source>
</evidence>
<dbReference type="Proteomes" id="UP001439008">
    <property type="component" value="Unassembled WGS sequence"/>
</dbReference>
<feature type="compositionally biased region" description="Basic and acidic residues" evidence="1">
    <location>
        <begin position="235"/>
        <end position="249"/>
    </location>
</feature>
<sequence>MYLSLPVPQPNNQTFSIYFVSNSLALVRFEVEMQKSNKVSDLLDQISKRTSLRHRFNGNSSSTSAVLVAAIFSTSSTLKSVLSPKQPLFDAVGKKLLVFENKQTLLEQLVAPDFDGSERLIKDDFTNLKNLNPPQTLAKERFEEKLGSKNTVVYVEEEKLHNGNDRKILMQNLNEEDTENPNPDNTDSEIKIEENDNVGNEDNDNKTEEKDDETFSKKANGDTLKSFSKQTTKVIDSETSKTEILDKKSETSKKESWKKSFSENYSGQKNNYEEKPKKNYLSFLRRKVEKCNVEKLKQCLNIYEIEEISAPNNVLGDFCRNENDCRLKFGQILNYNNEVFFGTPFLFPYNSKT</sequence>